<dbReference type="SMART" id="SM00922">
    <property type="entry name" value="MR_MLE"/>
    <property type="match status" value="1"/>
</dbReference>
<dbReference type="SFLD" id="SFLDG00180">
    <property type="entry name" value="muconate_cycloisomerase"/>
    <property type="match status" value="1"/>
</dbReference>
<keyword evidence="2 4" id="KW-0460">Magnesium</keyword>
<evidence type="ECO:0000256" key="2">
    <source>
        <dbReference type="ARBA" id="ARBA00022842"/>
    </source>
</evidence>
<dbReference type="Proteomes" id="UP000018211">
    <property type="component" value="Unassembled WGS sequence"/>
</dbReference>
<dbReference type="HAMAP" id="MF_00470">
    <property type="entry name" value="MenC_1"/>
    <property type="match status" value="1"/>
</dbReference>
<protein>
    <recommendedName>
        <fullName evidence="4 5">o-succinylbenzoate synthase</fullName>
        <shortName evidence="4">OSB synthase</shortName>
        <shortName evidence="4">OSBS</shortName>
        <ecNumber evidence="4 5">4.2.1.113</ecNumber>
    </recommendedName>
    <alternativeName>
        <fullName evidence="4">4-(2'-carboxyphenyl)-4-oxybutyric acid synthase</fullName>
    </alternativeName>
    <alternativeName>
        <fullName evidence="4">o-succinylbenzoic acid synthase</fullName>
    </alternativeName>
</protein>
<dbReference type="EC" id="4.2.1.113" evidence="4 5"/>
<comment type="pathway">
    <text evidence="4">Quinol/quinone metabolism; menaquinone biosynthesis.</text>
</comment>
<feature type="active site" description="Proton donor" evidence="4">
    <location>
        <position position="179"/>
    </location>
</feature>
<dbReference type="InterPro" id="IPR036849">
    <property type="entry name" value="Enolase-like_C_sf"/>
</dbReference>
<keyword evidence="3 4" id="KW-0456">Lyase</keyword>
<dbReference type="GO" id="GO:0000287">
    <property type="term" value="F:magnesium ion binding"/>
    <property type="evidence" value="ECO:0007669"/>
    <property type="project" value="UniProtKB-UniRule"/>
</dbReference>
<dbReference type="AlphaFoldDB" id="A0AAV2VVJ3"/>
<evidence type="ECO:0000256" key="3">
    <source>
        <dbReference type="ARBA" id="ARBA00023239"/>
    </source>
</evidence>
<dbReference type="GO" id="GO:0043748">
    <property type="term" value="F:O-succinylbenzoate synthase activity"/>
    <property type="evidence" value="ECO:0007669"/>
    <property type="project" value="UniProtKB-EC"/>
</dbReference>
<dbReference type="PANTHER" id="PTHR48073:SF2">
    <property type="entry name" value="O-SUCCINYLBENZOATE SYNTHASE"/>
    <property type="match status" value="1"/>
</dbReference>
<evidence type="ECO:0000256" key="1">
    <source>
        <dbReference type="ARBA" id="ARBA00022723"/>
    </source>
</evidence>
<feature type="domain" description="Mandelate racemase/muconate lactonizing enzyme C-terminal" evidence="6">
    <location>
        <begin position="160"/>
        <end position="255"/>
    </location>
</feature>
<comment type="cofactor">
    <cofactor evidence="4">
        <name>a divalent metal cation</name>
        <dbReference type="ChEBI" id="CHEBI:60240"/>
    </cofactor>
</comment>
<dbReference type="InterPro" id="IPR029017">
    <property type="entry name" value="Enolase-like_N"/>
</dbReference>
<feature type="active site" description="Proton acceptor" evidence="4">
    <location>
        <position position="285"/>
    </location>
</feature>
<dbReference type="NCBIfam" id="NF003473">
    <property type="entry name" value="PRK05105.1"/>
    <property type="match status" value="1"/>
</dbReference>
<dbReference type="GO" id="GO:0009234">
    <property type="term" value="P:menaquinone biosynthetic process"/>
    <property type="evidence" value="ECO:0007669"/>
    <property type="project" value="UniProtKB-UniRule"/>
</dbReference>
<dbReference type="Pfam" id="PF13378">
    <property type="entry name" value="MR_MLE_C"/>
    <property type="match status" value="1"/>
</dbReference>
<name>A0AAV2VVJ3_9VIBR</name>
<feature type="binding site" evidence="4">
    <location>
        <position position="236"/>
    </location>
    <ligand>
        <name>Mg(2+)</name>
        <dbReference type="ChEBI" id="CHEBI:18420"/>
    </ligand>
</feature>
<proteinExistence type="inferred from homology"/>
<sequence>MRSMKSADQTSTNSLVTLRQNAHRPGIRLLNLKDESVPGKRTGHMRNVKLYRYQLAMDSGVILRDQKLPQRDGWIIELKEGENTGFGEVAPLPGFSKESFEDAGEQLQEQLAKWAAGEELHLDTLHPSVSFGLSIAQMELVGGLPENGNYSVAPLCTGDPDDLLPVLSQLNGEKVAKIKVGLYEPIRDGMLVNLFLESIPDLSLRLDANRAWSPDEARKFASYINPSYRQRIAFLEEPCKQPGESLAFAIDTGIAIAWDETLQHAVKQEGFALSELTGVKSLVIKPSLIGSIERCAALVKQAEKLGITSVISSSLESSLGLNQLARLAHWLTPKSVPGLDTLGMFASQLEVPWPGSPLPIESLESQELVFQC</sequence>
<gene>
    <name evidence="4 7" type="primary">menC</name>
    <name evidence="7" type="ORF">VIBNISOn1_600020</name>
</gene>
<dbReference type="Gene3D" id="3.20.20.120">
    <property type="entry name" value="Enolase-like C-terminal domain"/>
    <property type="match status" value="1"/>
</dbReference>
<accession>A0AAV2VVJ3</accession>
<dbReference type="SUPFAM" id="SSF54826">
    <property type="entry name" value="Enolase N-terminal domain-like"/>
    <property type="match status" value="1"/>
</dbReference>
<dbReference type="SFLD" id="SFLDF00009">
    <property type="entry name" value="o-succinylbenzoate_synthase"/>
    <property type="match status" value="1"/>
</dbReference>
<dbReference type="SUPFAM" id="SSF51604">
    <property type="entry name" value="Enolase C-terminal domain-like"/>
    <property type="match status" value="1"/>
</dbReference>
<keyword evidence="4" id="KW-0474">Menaquinone biosynthesis</keyword>
<dbReference type="InterPro" id="IPR041338">
    <property type="entry name" value="OSBS_N"/>
</dbReference>
<reference evidence="7 8" key="1">
    <citation type="journal article" date="2013" name="ISME J.">
        <title>Comparative genomics of pathogenic lineages of Vibrio nigripulchritudo identifies virulence-associated traits.</title>
        <authorList>
            <person name="Goudenege D."/>
            <person name="Labreuche Y."/>
            <person name="Krin E."/>
            <person name="Ansquer D."/>
            <person name="Mangenot S."/>
            <person name="Calteau A."/>
            <person name="Medigue C."/>
            <person name="Mazel D."/>
            <person name="Polz M.F."/>
            <person name="Le Roux F."/>
        </authorList>
    </citation>
    <scope>NUCLEOTIDE SEQUENCE [LARGE SCALE GENOMIC DNA]</scope>
    <source>
        <strain evidence="7 8">SOn1</strain>
    </source>
</reference>
<keyword evidence="1 4" id="KW-0479">Metal-binding</keyword>
<comment type="catalytic activity">
    <reaction evidence="4">
        <text>(1R,6R)-6-hydroxy-2-succinyl-cyclohexa-2,4-diene-1-carboxylate = 2-succinylbenzoate + H2O</text>
        <dbReference type="Rhea" id="RHEA:10196"/>
        <dbReference type="ChEBI" id="CHEBI:15377"/>
        <dbReference type="ChEBI" id="CHEBI:18325"/>
        <dbReference type="ChEBI" id="CHEBI:58689"/>
        <dbReference type="EC" id="4.2.1.113"/>
    </reaction>
</comment>
<evidence type="ECO:0000313" key="8">
    <source>
        <dbReference type="Proteomes" id="UP000018211"/>
    </source>
</evidence>
<comment type="caution">
    <text evidence="7">The sequence shown here is derived from an EMBL/GenBank/DDBJ whole genome shotgun (WGS) entry which is preliminary data.</text>
</comment>
<comment type="function">
    <text evidence="4">Converts 2-succinyl-6-hydroxy-2,4-cyclohexadiene-1-carboxylate (SHCHC) to 2-succinylbenzoate (OSB).</text>
</comment>
<evidence type="ECO:0000256" key="5">
    <source>
        <dbReference type="NCBIfam" id="TIGR01927"/>
    </source>
</evidence>
<dbReference type="InterPro" id="IPR029065">
    <property type="entry name" value="Enolase_C-like"/>
</dbReference>
<dbReference type="InterPro" id="IPR013342">
    <property type="entry name" value="Mandelate_racemase_C"/>
</dbReference>
<evidence type="ECO:0000313" key="7">
    <source>
        <dbReference type="EMBL" id="CCO48716.1"/>
    </source>
</evidence>
<feature type="binding site" evidence="4">
    <location>
        <position position="207"/>
    </location>
    <ligand>
        <name>Mg(2+)</name>
        <dbReference type="ChEBI" id="CHEBI:18420"/>
    </ligand>
</feature>
<evidence type="ECO:0000256" key="4">
    <source>
        <dbReference type="HAMAP-Rule" id="MF_00470"/>
    </source>
</evidence>
<dbReference type="SFLD" id="SFLDS00001">
    <property type="entry name" value="Enolase"/>
    <property type="match status" value="1"/>
</dbReference>
<dbReference type="EMBL" id="CAOF01000154">
    <property type="protein sequence ID" value="CCO48716.1"/>
    <property type="molecule type" value="Genomic_DNA"/>
</dbReference>
<feature type="binding site" evidence="4">
    <location>
        <position position="259"/>
    </location>
    <ligand>
        <name>Mg(2+)</name>
        <dbReference type="ChEBI" id="CHEBI:18420"/>
    </ligand>
</feature>
<dbReference type="Gene3D" id="3.30.390.10">
    <property type="entry name" value="Enolase-like, N-terminal domain"/>
    <property type="match status" value="1"/>
</dbReference>
<dbReference type="PANTHER" id="PTHR48073">
    <property type="entry name" value="O-SUCCINYLBENZOATE SYNTHASE-RELATED"/>
    <property type="match status" value="1"/>
</dbReference>
<evidence type="ECO:0000259" key="6">
    <source>
        <dbReference type="SMART" id="SM00922"/>
    </source>
</evidence>
<organism evidence="7 8">
    <name type="scientific">Vibrio nigripulchritudo SOn1</name>
    <dbReference type="NCBI Taxonomy" id="1238450"/>
    <lineage>
        <taxon>Bacteria</taxon>
        <taxon>Pseudomonadati</taxon>
        <taxon>Pseudomonadota</taxon>
        <taxon>Gammaproteobacteria</taxon>
        <taxon>Vibrionales</taxon>
        <taxon>Vibrionaceae</taxon>
        <taxon>Vibrio</taxon>
    </lineage>
</organism>
<dbReference type="InterPro" id="IPR010196">
    <property type="entry name" value="OSB_synthase_MenC1"/>
</dbReference>
<comment type="pathway">
    <text evidence="4">Quinol/quinone metabolism; 1,4-dihydroxy-2-naphthoate biosynthesis; 1,4-dihydroxy-2-naphthoate from chorismate: step 4/7.</text>
</comment>
<comment type="similarity">
    <text evidence="4">Belongs to the mandelate racemase/muconate lactonizing enzyme family. MenC type 1 subfamily.</text>
</comment>
<dbReference type="Pfam" id="PF21508">
    <property type="entry name" value="MenC_N"/>
    <property type="match status" value="1"/>
</dbReference>
<dbReference type="NCBIfam" id="TIGR01927">
    <property type="entry name" value="menC_gam_Gplu"/>
    <property type="match status" value="1"/>
</dbReference>